<dbReference type="PROSITE" id="PS00018">
    <property type="entry name" value="EF_HAND_1"/>
    <property type="match status" value="2"/>
</dbReference>
<dbReference type="OrthoDB" id="6242242at2759"/>
<gene>
    <name evidence="5" type="primary">LOC106165216</name>
</gene>
<dbReference type="InParanoid" id="A0A1S3IKP1"/>
<sequence>MMKNLIAVLFFVVIGLSQQESISFLRSDSERRIFNRKIRTVFRRLDTDGNGVISRSDFEAVAEKIIRCHPDMSEERKDQIRHEMTDLLWEQNFAGGYDGEGPRPPITLAPFVDAMYEVFANRRKDERAYRLLFAMYAEVHTFMEFDGREGVSLYDYEQWMKCQHPQIPQFRLIRAARGAFQLLDRDQNGLLDEYDFLYAVQKFYTVNTPNNIYNNIVYGPLVE</sequence>
<dbReference type="SUPFAM" id="SSF47473">
    <property type="entry name" value="EF-hand"/>
    <property type="match status" value="1"/>
</dbReference>
<dbReference type="InterPro" id="IPR002048">
    <property type="entry name" value="EF_hand_dom"/>
</dbReference>
<dbReference type="GO" id="GO:0005509">
    <property type="term" value="F:calcium ion binding"/>
    <property type="evidence" value="ECO:0007669"/>
    <property type="project" value="InterPro"/>
</dbReference>
<evidence type="ECO:0000256" key="2">
    <source>
        <dbReference type="SAM" id="SignalP"/>
    </source>
</evidence>
<feature type="domain" description="EF-hand" evidence="3">
    <location>
        <begin position="171"/>
        <end position="206"/>
    </location>
</feature>
<dbReference type="AlphaFoldDB" id="A0A1S3IKP1"/>
<evidence type="ECO:0000259" key="3">
    <source>
        <dbReference type="PROSITE" id="PS50222"/>
    </source>
</evidence>
<dbReference type="GeneID" id="106165216"/>
<feature type="signal peptide" evidence="2">
    <location>
        <begin position="1"/>
        <end position="19"/>
    </location>
</feature>
<dbReference type="RefSeq" id="XP_013398782.1">
    <property type="nucleotide sequence ID" value="XM_013543328.2"/>
</dbReference>
<evidence type="ECO:0000313" key="5">
    <source>
        <dbReference type="RefSeq" id="XP_013398782.1"/>
    </source>
</evidence>
<evidence type="ECO:0000256" key="1">
    <source>
        <dbReference type="ARBA" id="ARBA00022837"/>
    </source>
</evidence>
<dbReference type="KEGG" id="lak:106165216"/>
<accession>A0A1S3IKP1</accession>
<proteinExistence type="predicted"/>
<protein>
    <submittedName>
        <fullName evidence="5">Uncharacterized protein LOC106165216</fullName>
    </submittedName>
</protein>
<dbReference type="Proteomes" id="UP000085678">
    <property type="component" value="Unplaced"/>
</dbReference>
<dbReference type="SMART" id="SM00054">
    <property type="entry name" value="EFh"/>
    <property type="match status" value="2"/>
</dbReference>
<dbReference type="InterPro" id="IPR018247">
    <property type="entry name" value="EF_Hand_1_Ca_BS"/>
</dbReference>
<dbReference type="Gene3D" id="1.10.238.10">
    <property type="entry name" value="EF-hand"/>
    <property type="match status" value="1"/>
</dbReference>
<feature type="domain" description="EF-hand" evidence="3">
    <location>
        <begin position="33"/>
        <end position="68"/>
    </location>
</feature>
<keyword evidence="4" id="KW-1185">Reference proteome</keyword>
<keyword evidence="2" id="KW-0732">Signal</keyword>
<keyword evidence="1" id="KW-0106">Calcium</keyword>
<name>A0A1S3IKP1_LINAN</name>
<dbReference type="PROSITE" id="PS50222">
    <property type="entry name" value="EF_HAND_2"/>
    <property type="match status" value="2"/>
</dbReference>
<feature type="chain" id="PRO_5010342606" evidence="2">
    <location>
        <begin position="20"/>
        <end position="223"/>
    </location>
</feature>
<dbReference type="Pfam" id="PF13405">
    <property type="entry name" value="EF-hand_6"/>
    <property type="match status" value="1"/>
</dbReference>
<reference evidence="5" key="1">
    <citation type="submission" date="2025-08" db="UniProtKB">
        <authorList>
            <consortium name="RefSeq"/>
        </authorList>
    </citation>
    <scope>IDENTIFICATION</scope>
    <source>
        <tissue evidence="5">Gonads</tissue>
    </source>
</reference>
<dbReference type="InterPro" id="IPR011992">
    <property type="entry name" value="EF-hand-dom_pair"/>
</dbReference>
<evidence type="ECO:0000313" key="4">
    <source>
        <dbReference type="Proteomes" id="UP000085678"/>
    </source>
</evidence>
<organism evidence="4 5">
    <name type="scientific">Lingula anatina</name>
    <name type="common">Brachiopod</name>
    <name type="synonym">Lingula unguis</name>
    <dbReference type="NCBI Taxonomy" id="7574"/>
    <lineage>
        <taxon>Eukaryota</taxon>
        <taxon>Metazoa</taxon>
        <taxon>Spiralia</taxon>
        <taxon>Lophotrochozoa</taxon>
        <taxon>Brachiopoda</taxon>
        <taxon>Linguliformea</taxon>
        <taxon>Lingulata</taxon>
        <taxon>Lingulida</taxon>
        <taxon>Linguloidea</taxon>
        <taxon>Lingulidae</taxon>
        <taxon>Lingula</taxon>
    </lineage>
</organism>